<reference evidence="1 2" key="1">
    <citation type="submission" date="2019-09" db="EMBL/GenBank/DDBJ databases">
        <authorList>
            <person name="Depoorter E."/>
        </authorList>
    </citation>
    <scope>NUCLEOTIDE SEQUENCE [LARGE SCALE GENOMIC DNA]</scope>
    <source>
        <strain evidence="1">LMG 20980</strain>
    </source>
</reference>
<name>A0A6P2G882_9BURK</name>
<dbReference type="EMBL" id="CABVLY010000008">
    <property type="protein sequence ID" value="VVU49767.1"/>
    <property type="molecule type" value="Genomic_DNA"/>
</dbReference>
<gene>
    <name evidence="1" type="ORF">BAN20980_02474</name>
</gene>
<evidence type="ECO:0000313" key="1">
    <source>
        <dbReference type="EMBL" id="VVU49767.1"/>
    </source>
</evidence>
<accession>A0A6P2G882</accession>
<sequence>MTTPPPLFDLLDRLDTAKIHYSLSRNRSDSVLVSITVVGMRVEVDVFRDGHVEVCTFTGSESPTDDASLLTRIIQDNMD</sequence>
<evidence type="ECO:0000313" key="2">
    <source>
        <dbReference type="Proteomes" id="UP000494201"/>
    </source>
</evidence>
<dbReference type="Proteomes" id="UP000494201">
    <property type="component" value="Unassembled WGS sequence"/>
</dbReference>
<proteinExistence type="predicted"/>
<organism evidence="1 2">
    <name type="scientific">Burkholderia anthina</name>
    <dbReference type="NCBI Taxonomy" id="179879"/>
    <lineage>
        <taxon>Bacteria</taxon>
        <taxon>Pseudomonadati</taxon>
        <taxon>Pseudomonadota</taxon>
        <taxon>Betaproteobacteria</taxon>
        <taxon>Burkholderiales</taxon>
        <taxon>Burkholderiaceae</taxon>
        <taxon>Burkholderia</taxon>
        <taxon>Burkholderia cepacia complex</taxon>
    </lineage>
</organism>
<dbReference type="RefSeq" id="WP_174926244.1">
    <property type="nucleotide sequence ID" value="NZ_CABVLY010000008.1"/>
</dbReference>
<protein>
    <submittedName>
        <fullName evidence="1">Uncharacterized protein</fullName>
    </submittedName>
</protein>
<dbReference type="GeneID" id="56500515"/>
<dbReference type="AlphaFoldDB" id="A0A6P2G882"/>